<proteinExistence type="predicted"/>
<reference evidence="1 2" key="1">
    <citation type="submission" date="2013-12" db="EMBL/GenBank/DDBJ databases">
        <authorList>
            <person name="Stott M."/>
        </authorList>
    </citation>
    <scope>NUCLEOTIDE SEQUENCE [LARGE SCALE GENOMIC DNA]</scope>
    <source>
        <strain evidence="1 2">K22</strain>
    </source>
</reference>
<dbReference type="STRING" id="454194.PYK22_00748"/>
<dbReference type="SUPFAM" id="SSF53474">
    <property type="entry name" value="alpha/beta-Hydrolases"/>
    <property type="match status" value="1"/>
</dbReference>
<sequence length="293" mass="33307">MIKRHAAVARAAFALLWLLLGSVQSQTRVLTVQLQSNLVRKVLPYNVILPADYDRTNLRYPVLYLLHGLAGNHNDWLTRTNLAEYASRYRLIIVMPEGDDSWYTDSATAPDEKYESYIVQELIPDVDQRFRTLRDRRGRAIAGLSMGGYGALKFGLKYPDLFSVAASMSGALDAASRSDATPGFAWDFLRPSIRRAFGPPDSPTRRANDLYRLVREMPATKLAALPFLYLDCGTEDGFLHANREWAALLLERKIPHEYVQLPGGHEWSYWDRRIREVLSLVAERTDAGCRFAR</sequence>
<dbReference type="Pfam" id="PF00756">
    <property type="entry name" value="Esterase"/>
    <property type="match status" value="1"/>
</dbReference>
<name>A0A0B6WU40_9BACT</name>
<dbReference type="InterPro" id="IPR029058">
    <property type="entry name" value="AB_hydrolase_fold"/>
</dbReference>
<dbReference type="EMBL" id="CBXV010000003">
    <property type="protein sequence ID" value="CDM64753.1"/>
    <property type="molecule type" value="Genomic_DNA"/>
</dbReference>
<dbReference type="InterPro" id="IPR050583">
    <property type="entry name" value="Mycobacterial_A85_antigen"/>
</dbReference>
<dbReference type="PANTHER" id="PTHR48098:SF1">
    <property type="entry name" value="DIACYLGLYCEROL ACYLTRANSFERASE_MYCOLYLTRANSFERASE AG85A"/>
    <property type="match status" value="1"/>
</dbReference>
<reference evidence="1 2" key="2">
    <citation type="submission" date="2015-01" db="EMBL/GenBank/DDBJ databases">
        <title>Complete genome sequence of Pyrinomonas methylaliphatogenes type strain K22T.</title>
        <authorList>
            <person name="Lee K.C.Y."/>
            <person name="Power J.F."/>
            <person name="Dunfield P.F."/>
            <person name="Morgan X.C."/>
            <person name="Huttenhower C."/>
            <person name="Stott M.B."/>
        </authorList>
    </citation>
    <scope>NUCLEOTIDE SEQUENCE [LARGE SCALE GENOMIC DNA]</scope>
    <source>
        <strain evidence="1 2">K22</strain>
    </source>
</reference>
<dbReference type="OrthoDB" id="9803578at2"/>
<dbReference type="InterPro" id="IPR000801">
    <property type="entry name" value="Esterase-like"/>
</dbReference>
<accession>A0A0B6WU40</accession>
<dbReference type="RefSeq" id="WP_060635308.1">
    <property type="nucleotide sequence ID" value="NZ_CBXV010000003.1"/>
</dbReference>
<evidence type="ECO:0000313" key="2">
    <source>
        <dbReference type="Proteomes" id="UP000031518"/>
    </source>
</evidence>
<gene>
    <name evidence="1" type="ORF">PYK22_00748</name>
</gene>
<dbReference type="PANTHER" id="PTHR48098">
    <property type="entry name" value="ENTEROCHELIN ESTERASE-RELATED"/>
    <property type="match status" value="1"/>
</dbReference>
<dbReference type="Proteomes" id="UP000031518">
    <property type="component" value="Unassembled WGS sequence"/>
</dbReference>
<evidence type="ECO:0000313" key="1">
    <source>
        <dbReference type="EMBL" id="CDM64753.1"/>
    </source>
</evidence>
<dbReference type="Gene3D" id="3.40.50.1820">
    <property type="entry name" value="alpha/beta hydrolase"/>
    <property type="match status" value="1"/>
</dbReference>
<dbReference type="GO" id="GO:0016747">
    <property type="term" value="F:acyltransferase activity, transferring groups other than amino-acyl groups"/>
    <property type="evidence" value="ECO:0007669"/>
    <property type="project" value="TreeGrafter"/>
</dbReference>
<dbReference type="AlphaFoldDB" id="A0A0B6WU40"/>
<organism evidence="1 2">
    <name type="scientific">Pyrinomonas methylaliphatogenes</name>
    <dbReference type="NCBI Taxonomy" id="454194"/>
    <lineage>
        <taxon>Bacteria</taxon>
        <taxon>Pseudomonadati</taxon>
        <taxon>Acidobacteriota</taxon>
        <taxon>Blastocatellia</taxon>
        <taxon>Blastocatellales</taxon>
        <taxon>Pyrinomonadaceae</taxon>
        <taxon>Pyrinomonas</taxon>
    </lineage>
</organism>
<protein>
    <submittedName>
        <fullName evidence="1">Predicted esterase</fullName>
    </submittedName>
</protein>
<keyword evidence="2" id="KW-1185">Reference proteome</keyword>